<organism evidence="2 3">
    <name type="scientific">Glycomyces paridis</name>
    <dbReference type="NCBI Taxonomy" id="2126555"/>
    <lineage>
        <taxon>Bacteria</taxon>
        <taxon>Bacillati</taxon>
        <taxon>Actinomycetota</taxon>
        <taxon>Actinomycetes</taxon>
        <taxon>Glycomycetales</taxon>
        <taxon>Glycomycetaceae</taxon>
        <taxon>Glycomyces</taxon>
    </lineage>
</organism>
<keyword evidence="3" id="KW-1185">Reference proteome</keyword>
<reference evidence="2 3" key="1">
    <citation type="journal article" date="2018" name="Int. J. Syst. Evol. Microbiol.">
        <title>Glycomyces paridis sp. nov., isolated from the medicinal plant Paris polyphylla.</title>
        <authorList>
            <person name="Fang X.M."/>
            <person name="Bai J.L."/>
            <person name="Su J."/>
            <person name="Zhao L.L."/>
            <person name="Liu H.Y."/>
            <person name="Ma B.P."/>
            <person name="Zhang Y.Q."/>
            <person name="Yu L.Y."/>
        </authorList>
    </citation>
    <scope>NUCLEOTIDE SEQUENCE [LARGE SCALE GENOMIC DNA]</scope>
    <source>
        <strain evidence="2 3">CPCC 204357</strain>
    </source>
</reference>
<dbReference type="Proteomes" id="UP000305792">
    <property type="component" value="Unassembled WGS sequence"/>
</dbReference>
<accession>A0A4S8NWN2</accession>
<evidence type="ECO:0000313" key="3">
    <source>
        <dbReference type="Proteomes" id="UP000305792"/>
    </source>
</evidence>
<dbReference type="EMBL" id="STGX01000024">
    <property type="protein sequence ID" value="THV22037.1"/>
    <property type="molecule type" value="Genomic_DNA"/>
</dbReference>
<feature type="compositionally biased region" description="Acidic residues" evidence="1">
    <location>
        <begin position="181"/>
        <end position="193"/>
    </location>
</feature>
<dbReference type="RefSeq" id="WP_136532230.1">
    <property type="nucleotide sequence ID" value="NZ_STGX01000024.1"/>
</dbReference>
<sequence length="193" mass="21538">MTLLPEDMASASYSKQTKLYTVTDSTGQTFQMTEESFDEFISKMDTTISDLGLFRDKLMQGTVVSVRENWNNDYLSMAAFQDVDAVNLQLGTFDDAVELQEAYRTVYYPTRAEQLDRVYHGLDTGRVVSQDIKTSYLENDGNVSDDLGTVQNEFNNNGGITQTDVEDVRSENDGNAGTDGEATEEGEEEPPML</sequence>
<dbReference type="OrthoDB" id="5181479at2"/>
<feature type="compositionally biased region" description="Polar residues" evidence="1">
    <location>
        <begin position="153"/>
        <end position="163"/>
    </location>
</feature>
<comment type="caution">
    <text evidence="2">The sequence shown here is derived from an EMBL/GenBank/DDBJ whole genome shotgun (WGS) entry which is preliminary data.</text>
</comment>
<evidence type="ECO:0000256" key="1">
    <source>
        <dbReference type="SAM" id="MobiDB-lite"/>
    </source>
</evidence>
<evidence type="ECO:0000313" key="2">
    <source>
        <dbReference type="EMBL" id="THV22037.1"/>
    </source>
</evidence>
<feature type="region of interest" description="Disordered" evidence="1">
    <location>
        <begin position="153"/>
        <end position="193"/>
    </location>
</feature>
<dbReference type="AlphaFoldDB" id="A0A4S8NWN2"/>
<proteinExistence type="predicted"/>
<gene>
    <name evidence="2" type="ORF">E9998_23745</name>
</gene>
<name>A0A4S8NWN2_9ACTN</name>
<protein>
    <submittedName>
        <fullName evidence="2">Uncharacterized protein</fullName>
    </submittedName>
</protein>